<dbReference type="Proteomes" id="UP000826271">
    <property type="component" value="Unassembled WGS sequence"/>
</dbReference>
<reference evidence="2" key="1">
    <citation type="submission" date="2019-10" db="EMBL/GenBank/DDBJ databases">
        <authorList>
            <person name="Zhang R."/>
            <person name="Pan Y."/>
            <person name="Wang J."/>
            <person name="Ma R."/>
            <person name="Yu S."/>
        </authorList>
    </citation>
    <scope>NUCLEOTIDE SEQUENCE</scope>
    <source>
        <strain evidence="2">LA-IB0</strain>
        <tissue evidence="2">Leaf</tissue>
    </source>
</reference>
<evidence type="ECO:0000256" key="1">
    <source>
        <dbReference type="SAM" id="MobiDB-lite"/>
    </source>
</evidence>
<feature type="region of interest" description="Disordered" evidence="1">
    <location>
        <begin position="284"/>
        <end position="309"/>
    </location>
</feature>
<dbReference type="AlphaFoldDB" id="A0AAV6Y795"/>
<keyword evidence="3" id="KW-1185">Reference proteome</keyword>
<accession>A0AAV6Y795</accession>
<proteinExistence type="predicted"/>
<organism evidence="2 3">
    <name type="scientific">Buddleja alternifolia</name>
    <dbReference type="NCBI Taxonomy" id="168488"/>
    <lineage>
        <taxon>Eukaryota</taxon>
        <taxon>Viridiplantae</taxon>
        <taxon>Streptophyta</taxon>
        <taxon>Embryophyta</taxon>
        <taxon>Tracheophyta</taxon>
        <taxon>Spermatophyta</taxon>
        <taxon>Magnoliopsida</taxon>
        <taxon>eudicotyledons</taxon>
        <taxon>Gunneridae</taxon>
        <taxon>Pentapetalae</taxon>
        <taxon>asterids</taxon>
        <taxon>lamiids</taxon>
        <taxon>Lamiales</taxon>
        <taxon>Scrophulariaceae</taxon>
        <taxon>Buddlejeae</taxon>
        <taxon>Buddleja</taxon>
    </lineage>
</organism>
<dbReference type="InterPro" id="IPR012442">
    <property type="entry name" value="DUF1645_plant"/>
</dbReference>
<dbReference type="EMBL" id="WHWC01000002">
    <property type="protein sequence ID" value="KAG8388932.1"/>
    <property type="molecule type" value="Genomic_DNA"/>
</dbReference>
<sequence length="393" mass="43963">MELETQTQASNHSSVYMTAPTSPNAYSRSSSMEFYYSAPASPRRKPCIATIDNVAQKPINGSRSNFDDFEFETSKKFSGELNFLTSQNSESEVNVDDQGHDDKQKYRARGDSLPAMAFADELFLNGLVMPLKLPPRLQYDSDSNSFSQKSPVLSPKTPRTVCRIPFARKSSWNDDFDPFLVAMDKVREEKRGRNSHHRRSRSYSPFRAMPNCSNDYIDSCNQDFSKANSPIEPMQVTKPSHSGPLDFKGSAYARWVRDQTREGGLSQRAPKSPRGFLFGQRVRPVKTEQDNADKPGSNGGERVKEKCGNVKEESKVQKLKGFLLRYASFGREKTSSEVSKTSNFSKLSFKFKGKGHSNGKKKMSGDTKMAAVQYKPSFTSCIGYGAGSPARVK</sequence>
<name>A0AAV6Y795_9LAMI</name>
<dbReference type="Pfam" id="PF07816">
    <property type="entry name" value="DUF1645"/>
    <property type="match status" value="1"/>
</dbReference>
<protein>
    <submittedName>
        <fullName evidence="2">Uncharacterized protein</fullName>
    </submittedName>
</protein>
<feature type="region of interest" description="Disordered" evidence="1">
    <location>
        <begin position="1"/>
        <end position="28"/>
    </location>
</feature>
<gene>
    <name evidence="2" type="ORF">BUALT_Bualt02G0176700</name>
</gene>
<evidence type="ECO:0000313" key="3">
    <source>
        <dbReference type="Proteomes" id="UP000826271"/>
    </source>
</evidence>
<comment type="caution">
    <text evidence="2">The sequence shown here is derived from an EMBL/GenBank/DDBJ whole genome shotgun (WGS) entry which is preliminary data.</text>
</comment>
<evidence type="ECO:0000313" key="2">
    <source>
        <dbReference type="EMBL" id="KAG8388932.1"/>
    </source>
</evidence>